<dbReference type="InterPro" id="IPR051786">
    <property type="entry name" value="ASN_synthetase/amidase"/>
</dbReference>
<comment type="catalytic activity">
    <reaction evidence="3">
        <text>L-aspartate + L-glutamine + ATP + H2O = L-asparagine + L-glutamate + AMP + diphosphate + H(+)</text>
        <dbReference type="Rhea" id="RHEA:12228"/>
        <dbReference type="ChEBI" id="CHEBI:15377"/>
        <dbReference type="ChEBI" id="CHEBI:15378"/>
        <dbReference type="ChEBI" id="CHEBI:29985"/>
        <dbReference type="ChEBI" id="CHEBI:29991"/>
        <dbReference type="ChEBI" id="CHEBI:30616"/>
        <dbReference type="ChEBI" id="CHEBI:33019"/>
        <dbReference type="ChEBI" id="CHEBI:58048"/>
        <dbReference type="ChEBI" id="CHEBI:58359"/>
        <dbReference type="ChEBI" id="CHEBI:456215"/>
        <dbReference type="EC" id="6.3.5.4"/>
    </reaction>
</comment>
<dbReference type="PANTHER" id="PTHR43284">
    <property type="entry name" value="ASPARAGINE SYNTHETASE (GLUTAMINE-HYDROLYZING)"/>
    <property type="match status" value="1"/>
</dbReference>
<dbReference type="InterPro" id="IPR001962">
    <property type="entry name" value="Asn_synthase"/>
</dbReference>
<organism evidence="5 6">
    <name type="scientific">Dyella thiooxydans</name>
    <dbReference type="NCBI Taxonomy" id="445710"/>
    <lineage>
        <taxon>Bacteria</taxon>
        <taxon>Pseudomonadati</taxon>
        <taxon>Pseudomonadota</taxon>
        <taxon>Gammaproteobacteria</taxon>
        <taxon>Lysobacterales</taxon>
        <taxon>Rhodanobacteraceae</taxon>
        <taxon>Dyella</taxon>
    </lineage>
</organism>
<dbReference type="RefSeq" id="WP_063671697.1">
    <property type="nucleotide sequence ID" value="NZ_CP014841.1"/>
</dbReference>
<evidence type="ECO:0000313" key="5">
    <source>
        <dbReference type="EMBL" id="AND68961.1"/>
    </source>
</evidence>
<accession>A0A160MZS5</accession>
<dbReference type="OrthoDB" id="7053173at2"/>
<protein>
    <recommendedName>
        <fullName evidence="2">asparagine synthase (glutamine-hydrolyzing)</fullName>
        <ecNumber evidence="2">6.3.5.4</ecNumber>
    </recommendedName>
</protein>
<dbReference type="Proteomes" id="UP000077255">
    <property type="component" value="Chromosome"/>
</dbReference>
<sequence length="578" mass="62941">MRPSYLLLHDPHGLDPEVLQRAQHEEGLRVLVQSNALALFASEGTRALQLPRGAIIVGDLYSHDGHPVLDANQLDCDGTDAAPRRRILNDFWGEYIVISPDRHNPSSFSVMRSPSHACELPCLYSTTDGASFLTSDISLALRLGIYRKHVDFDTLALRLVYPSLKASRTGLSGITELLPGCSVQICEGRVRVDQAWSPWGFVGAANAYEDPGEAATAVRNTIESVVSTLASQDGTLLLELSGGLDSSIIAVCLKQAAAEVKCATLTAPVPGADEREYANPIATMLGIELITTEVAFGDALLEFPLPPTAVNPAVGALQHVSDKLMEATAARVGANSYFSGAGGDTVLCYLTDASPAADAFRSAGVSQGFRTLHDLSTFHQCTYWKAGRLALKKLMPSSTLPYKADTSLVPQSVALPEPERHPWLTSPKGSLSGDRQRIFELGATQLFRDSCPRTLNRPVRMPLLAQPVIEACLRAPSWMWFSGAQNRAIARQAFADELPQNVYTRKSKGTFTGFLGALYRRNRSGMRDFLLDGELHAHGLLDVDALVQFTQGELPRGDGSFMRIFQFCAMENWLRQQQ</sequence>
<dbReference type="SUPFAM" id="SSF52402">
    <property type="entry name" value="Adenine nucleotide alpha hydrolases-like"/>
    <property type="match status" value="1"/>
</dbReference>
<dbReference type="AlphaFoldDB" id="A0A160MZS5"/>
<evidence type="ECO:0000256" key="2">
    <source>
        <dbReference type="ARBA" id="ARBA00012737"/>
    </source>
</evidence>
<evidence type="ECO:0000256" key="3">
    <source>
        <dbReference type="ARBA" id="ARBA00048741"/>
    </source>
</evidence>
<dbReference type="Gene3D" id="3.40.50.620">
    <property type="entry name" value="HUPs"/>
    <property type="match status" value="1"/>
</dbReference>
<evidence type="ECO:0000313" key="6">
    <source>
        <dbReference type="Proteomes" id="UP000077255"/>
    </source>
</evidence>
<keyword evidence="6" id="KW-1185">Reference proteome</keyword>
<name>A0A160MZS5_9GAMM</name>
<evidence type="ECO:0000259" key="4">
    <source>
        <dbReference type="Pfam" id="PF00733"/>
    </source>
</evidence>
<evidence type="ECO:0000256" key="1">
    <source>
        <dbReference type="ARBA" id="ARBA00005187"/>
    </source>
</evidence>
<dbReference type="InterPro" id="IPR014729">
    <property type="entry name" value="Rossmann-like_a/b/a_fold"/>
</dbReference>
<dbReference type="GO" id="GO:0006529">
    <property type="term" value="P:asparagine biosynthetic process"/>
    <property type="evidence" value="ECO:0007669"/>
    <property type="project" value="InterPro"/>
</dbReference>
<dbReference type="GO" id="GO:0004066">
    <property type="term" value="F:asparagine synthase (glutamine-hydrolyzing) activity"/>
    <property type="evidence" value="ECO:0007669"/>
    <property type="project" value="UniProtKB-EC"/>
</dbReference>
<dbReference type="EC" id="6.3.5.4" evidence="2"/>
<dbReference type="PANTHER" id="PTHR43284:SF1">
    <property type="entry name" value="ASPARAGINE SYNTHETASE"/>
    <property type="match status" value="1"/>
</dbReference>
<dbReference type="KEGG" id="dtx:ATSB10_15070"/>
<comment type="pathway">
    <text evidence="1">Amino-acid biosynthesis; L-asparagine biosynthesis; L-asparagine from L-aspartate (L-Gln route): step 1/1.</text>
</comment>
<reference evidence="5 6" key="1">
    <citation type="submission" date="2016-02" db="EMBL/GenBank/DDBJ databases">
        <title>Complete genome sequencing and analysis of ATSB10, Dyella thiooxydans isolated from rhizosphere soil of sunflower (Helianthus annuus L.).</title>
        <authorList>
            <person name="Lee Y."/>
            <person name="Hwangbo K."/>
            <person name="Chung H."/>
            <person name="Yoo J."/>
            <person name="Kim K.Y."/>
            <person name="Sa T.M."/>
            <person name="Um Y."/>
            <person name="Madhaiyan M."/>
        </authorList>
    </citation>
    <scope>NUCLEOTIDE SEQUENCE [LARGE SCALE GENOMIC DNA]</scope>
    <source>
        <strain evidence="5 6">ATSB10</strain>
    </source>
</reference>
<dbReference type="STRING" id="445710.ATSB10_15070"/>
<gene>
    <name evidence="5" type="ORF">ATSB10_15070</name>
</gene>
<dbReference type="PATRIC" id="fig|445710.3.peg.1501"/>
<dbReference type="Pfam" id="PF00733">
    <property type="entry name" value="Asn_synthase"/>
    <property type="match status" value="1"/>
</dbReference>
<feature type="domain" description="Asparagine synthetase" evidence="4">
    <location>
        <begin position="218"/>
        <end position="574"/>
    </location>
</feature>
<proteinExistence type="predicted"/>
<dbReference type="EMBL" id="CP014841">
    <property type="protein sequence ID" value="AND68961.1"/>
    <property type="molecule type" value="Genomic_DNA"/>
</dbReference>